<comment type="caution">
    <text evidence="1">The sequence shown here is derived from an EMBL/GenBank/DDBJ whole genome shotgun (WGS) entry which is preliminary data.</text>
</comment>
<reference evidence="1 2" key="1">
    <citation type="submission" date="2021-06" db="EMBL/GenBank/DDBJ databases">
        <title>Caerostris extrusa draft genome.</title>
        <authorList>
            <person name="Kono N."/>
            <person name="Arakawa K."/>
        </authorList>
    </citation>
    <scope>NUCLEOTIDE SEQUENCE [LARGE SCALE GENOMIC DNA]</scope>
</reference>
<gene>
    <name evidence="1" type="ORF">CEXT_396511</name>
</gene>
<dbReference type="EMBL" id="BPLR01009284">
    <property type="protein sequence ID" value="GIY30839.1"/>
    <property type="molecule type" value="Genomic_DNA"/>
</dbReference>
<evidence type="ECO:0000313" key="2">
    <source>
        <dbReference type="Proteomes" id="UP001054945"/>
    </source>
</evidence>
<evidence type="ECO:0000313" key="1">
    <source>
        <dbReference type="EMBL" id="GIY30839.1"/>
    </source>
</evidence>
<protein>
    <submittedName>
        <fullName evidence="1">Uncharacterized protein</fullName>
    </submittedName>
</protein>
<dbReference type="AlphaFoldDB" id="A0AAV4SC16"/>
<sequence>MRPRNIFSAHERSPIEPGFSHRIGWLEFGGTQRKDFVGQIEVEAQHLFTSCCCDWEESVVNPGVKFCTIVPFDLIVPEEFTGIGCQLILLFLFSLKT</sequence>
<dbReference type="Proteomes" id="UP001054945">
    <property type="component" value="Unassembled WGS sequence"/>
</dbReference>
<name>A0AAV4SC16_CAEEX</name>
<keyword evidence="2" id="KW-1185">Reference proteome</keyword>
<organism evidence="1 2">
    <name type="scientific">Caerostris extrusa</name>
    <name type="common">Bark spider</name>
    <name type="synonym">Caerostris bankana</name>
    <dbReference type="NCBI Taxonomy" id="172846"/>
    <lineage>
        <taxon>Eukaryota</taxon>
        <taxon>Metazoa</taxon>
        <taxon>Ecdysozoa</taxon>
        <taxon>Arthropoda</taxon>
        <taxon>Chelicerata</taxon>
        <taxon>Arachnida</taxon>
        <taxon>Araneae</taxon>
        <taxon>Araneomorphae</taxon>
        <taxon>Entelegynae</taxon>
        <taxon>Araneoidea</taxon>
        <taxon>Araneidae</taxon>
        <taxon>Caerostris</taxon>
    </lineage>
</organism>
<accession>A0AAV4SC16</accession>
<proteinExistence type="predicted"/>